<feature type="chain" id="PRO_5009316134" evidence="1">
    <location>
        <begin position="23"/>
        <end position="177"/>
    </location>
</feature>
<reference evidence="3" key="1">
    <citation type="submission" date="2016-11" db="UniProtKB">
        <authorList>
            <consortium name="WormBaseParasite"/>
        </authorList>
    </citation>
    <scope>IDENTIFICATION</scope>
</reference>
<evidence type="ECO:0000256" key="1">
    <source>
        <dbReference type="SAM" id="SignalP"/>
    </source>
</evidence>
<feature type="signal peptide" evidence="1">
    <location>
        <begin position="1"/>
        <end position="22"/>
    </location>
</feature>
<name>A0A1I8BT18_MELHA</name>
<keyword evidence="1" id="KW-0732">Signal</keyword>
<protein>
    <submittedName>
        <fullName evidence="3">DUF2059 domain-containing protein</fullName>
    </submittedName>
</protein>
<organism evidence="2 3">
    <name type="scientific">Meloidogyne hapla</name>
    <name type="common">Root-knot nematode worm</name>
    <dbReference type="NCBI Taxonomy" id="6305"/>
    <lineage>
        <taxon>Eukaryota</taxon>
        <taxon>Metazoa</taxon>
        <taxon>Ecdysozoa</taxon>
        <taxon>Nematoda</taxon>
        <taxon>Chromadorea</taxon>
        <taxon>Rhabditida</taxon>
        <taxon>Tylenchina</taxon>
        <taxon>Tylenchomorpha</taxon>
        <taxon>Tylenchoidea</taxon>
        <taxon>Meloidogynidae</taxon>
        <taxon>Meloidogyninae</taxon>
        <taxon>Meloidogyne</taxon>
    </lineage>
</organism>
<sequence length="177" mass="20203">MIRKFLIFVLFANAFSSIPINAEDNVDYDSIINSAVDAIKNEHARSEDVLYALSNSNPEEFMRKVVPIGELVAKEINPKLFIESICVTITHGDLPTSRDYYIDYYIKHISSKVEHISKQVANWLNESLSSSWPSIHHQIIREQFASVLSKSKYFSDKMLKKVIELSLPKLKSTGPKK</sequence>
<dbReference type="AlphaFoldDB" id="A0A1I8BT18"/>
<evidence type="ECO:0000313" key="2">
    <source>
        <dbReference type="Proteomes" id="UP000095281"/>
    </source>
</evidence>
<dbReference type="Proteomes" id="UP000095281">
    <property type="component" value="Unplaced"/>
</dbReference>
<accession>A0A1I8BT18</accession>
<proteinExistence type="predicted"/>
<dbReference type="WBParaSite" id="MhA1_Contig555.frz3.gene2">
    <property type="protein sequence ID" value="MhA1_Contig555.frz3.gene2"/>
    <property type="gene ID" value="MhA1_Contig555.frz3.gene2"/>
</dbReference>
<keyword evidence="2" id="KW-1185">Reference proteome</keyword>
<evidence type="ECO:0000313" key="3">
    <source>
        <dbReference type="WBParaSite" id="MhA1_Contig555.frz3.gene2"/>
    </source>
</evidence>